<keyword evidence="5" id="KW-1185">Reference proteome</keyword>
<evidence type="ECO:0000313" key="4">
    <source>
        <dbReference type="EMBL" id="MBA2133044.1"/>
    </source>
</evidence>
<reference evidence="4" key="1">
    <citation type="submission" date="2020-06" db="EMBL/GenBank/DDBJ databases">
        <title>Novel chitinolytic bacterium.</title>
        <authorList>
            <person name="Ungkulpasvich U."/>
            <person name="Kosugi A."/>
            <person name="Uke A."/>
        </authorList>
    </citation>
    <scope>NUCLEOTIDE SEQUENCE</scope>
    <source>
        <strain evidence="4">UUS1-1</strain>
    </source>
</reference>
<evidence type="ECO:0000256" key="1">
    <source>
        <dbReference type="ARBA" id="ARBA00022801"/>
    </source>
</evidence>
<dbReference type="SMART" id="SM00646">
    <property type="entry name" value="Ami_3"/>
    <property type="match status" value="1"/>
</dbReference>
<proteinExistence type="predicted"/>
<dbReference type="Proteomes" id="UP000657177">
    <property type="component" value="Unassembled WGS sequence"/>
</dbReference>
<feature type="domain" description="MurNAc-LAA" evidence="3">
    <location>
        <begin position="118"/>
        <end position="227"/>
    </location>
</feature>
<sequence>MRIIIILRKEKILPLIALSTVLAALLLCSILYRVIPARSRLGQTTVVIDPGHGGIDGGTQDRAGHLEKDINLDIAHKIRAQLVQCGINVVMTREDDIELAPYQPGRSGRHRRDLTARIERARNAKALFLVSIHCDWSTAAERRGMVAFYYYRNPVGKTLASSIQEELNKIQPRPQKAVPGKYFLLEQPGINGVIVEVGFLSNPEEAALLRQPDYQEKIALAIARGILRAIPAVTAQPGAVPAPPP</sequence>
<accession>A0A8J6I1M5</accession>
<dbReference type="GO" id="GO:0008745">
    <property type="term" value="F:N-acetylmuramoyl-L-alanine amidase activity"/>
    <property type="evidence" value="ECO:0007669"/>
    <property type="project" value="InterPro"/>
</dbReference>
<comment type="caution">
    <text evidence="4">The sequence shown here is derived from an EMBL/GenBank/DDBJ whole genome shotgun (WGS) entry which is preliminary data.</text>
</comment>
<protein>
    <submittedName>
        <fullName evidence="4">N-acetylmuramoyl-L-alanine amidase</fullName>
    </submittedName>
</protein>
<dbReference type="SUPFAM" id="SSF53187">
    <property type="entry name" value="Zn-dependent exopeptidases"/>
    <property type="match status" value="1"/>
</dbReference>
<gene>
    <name evidence="4" type="ORF">G5B42_05750</name>
</gene>
<name>A0A8J6I1M5_9FIRM</name>
<keyword evidence="2" id="KW-0472">Membrane</keyword>
<evidence type="ECO:0000259" key="3">
    <source>
        <dbReference type="SMART" id="SM00646"/>
    </source>
</evidence>
<dbReference type="PANTHER" id="PTHR30404:SF0">
    <property type="entry name" value="N-ACETYLMURAMOYL-L-ALANINE AMIDASE AMIC"/>
    <property type="match status" value="1"/>
</dbReference>
<organism evidence="4 5">
    <name type="scientific">Capillibacterium thermochitinicola</name>
    <dbReference type="NCBI Taxonomy" id="2699427"/>
    <lineage>
        <taxon>Bacteria</taxon>
        <taxon>Bacillati</taxon>
        <taxon>Bacillota</taxon>
        <taxon>Capillibacterium</taxon>
    </lineage>
</organism>
<dbReference type="PANTHER" id="PTHR30404">
    <property type="entry name" value="N-ACETYLMURAMOYL-L-ALANINE AMIDASE"/>
    <property type="match status" value="1"/>
</dbReference>
<feature type="transmembrane region" description="Helical" evidence="2">
    <location>
        <begin position="12"/>
        <end position="35"/>
    </location>
</feature>
<dbReference type="InterPro" id="IPR050695">
    <property type="entry name" value="N-acetylmuramoyl_amidase_3"/>
</dbReference>
<evidence type="ECO:0000313" key="5">
    <source>
        <dbReference type="Proteomes" id="UP000657177"/>
    </source>
</evidence>
<evidence type="ECO:0000256" key="2">
    <source>
        <dbReference type="SAM" id="Phobius"/>
    </source>
</evidence>
<dbReference type="InterPro" id="IPR002508">
    <property type="entry name" value="MurNAc-LAA_cat"/>
</dbReference>
<dbReference type="GO" id="GO:0030288">
    <property type="term" value="C:outer membrane-bounded periplasmic space"/>
    <property type="evidence" value="ECO:0007669"/>
    <property type="project" value="TreeGrafter"/>
</dbReference>
<keyword evidence="2" id="KW-1133">Transmembrane helix</keyword>
<dbReference type="Pfam" id="PF01520">
    <property type="entry name" value="Amidase_3"/>
    <property type="match status" value="1"/>
</dbReference>
<dbReference type="CDD" id="cd02696">
    <property type="entry name" value="MurNAc-LAA"/>
    <property type="match status" value="1"/>
</dbReference>
<dbReference type="GO" id="GO:0009253">
    <property type="term" value="P:peptidoglycan catabolic process"/>
    <property type="evidence" value="ECO:0007669"/>
    <property type="project" value="InterPro"/>
</dbReference>
<keyword evidence="1" id="KW-0378">Hydrolase</keyword>
<keyword evidence="2" id="KW-0812">Transmembrane</keyword>
<dbReference type="RefSeq" id="WP_181339490.1">
    <property type="nucleotide sequence ID" value="NZ_JAAKDE010000010.1"/>
</dbReference>
<dbReference type="AlphaFoldDB" id="A0A8J6I1M5"/>
<dbReference type="EMBL" id="JAAKDE010000010">
    <property type="protein sequence ID" value="MBA2133044.1"/>
    <property type="molecule type" value="Genomic_DNA"/>
</dbReference>
<dbReference type="Gene3D" id="3.40.630.40">
    <property type="entry name" value="Zn-dependent exopeptidases"/>
    <property type="match status" value="1"/>
</dbReference>